<evidence type="ECO:0000313" key="4">
    <source>
        <dbReference type="EMBL" id="NEI72225.1"/>
    </source>
</evidence>
<protein>
    <recommendedName>
        <fullName evidence="3">Probable oxidoreductase</fullName>
    </recommendedName>
</protein>
<dbReference type="AlphaFoldDB" id="A0A6L9U8G3"/>
<sequence>MTGLFGATSTTDEVLAGIDLSGKRVLVTGVSAGLGVETARTLAAHGAQVVGAARDLAKAETATAPVRSDARNGGGLELIELDLASLASVRKAADGLVADGRRFDVVIANAGVMAAPFGHTADGFETQFGTNHLGHFVFVNRIASLIAPGGRLVNVSSSGHRFADVDLEDPNFERKEYDPWVAYGRSKTANILFAVEFDRRHRARGVRATAIHPGGIQTELGRHLPSNALEEMLTRINAELAADGKPPFQFKTIPQGAATSVWAGVVAEAGEVGGKYCENCHVSVVTEGLINPISEGVRSYALDPEHAKALWAKSEEMVGETFAI</sequence>
<comment type="caution">
    <text evidence="4">The sequence shown here is derived from an EMBL/GenBank/DDBJ whole genome shotgun (WGS) entry which is preliminary data.</text>
</comment>
<dbReference type="PRINTS" id="PR00081">
    <property type="entry name" value="GDHRDH"/>
</dbReference>
<dbReference type="InterPro" id="IPR036291">
    <property type="entry name" value="NAD(P)-bd_dom_sf"/>
</dbReference>
<reference evidence="4 5" key="1">
    <citation type="submission" date="2019-12" db="EMBL/GenBank/DDBJ databases">
        <title>Rhizobium genotypes associated with high levels of biological nitrogen fixation by grain legumes in a temperate-maritime cropping system.</title>
        <authorList>
            <person name="Maluk M."/>
            <person name="Francesc Ferrando Molina F."/>
            <person name="Lopez Del Egido L."/>
            <person name="Lafos M."/>
            <person name="Langarica-Fuentes A."/>
            <person name="Gebre Yohannes G."/>
            <person name="Young M.W."/>
            <person name="Martin P."/>
            <person name="Gantlett R."/>
            <person name="Kenicer G."/>
            <person name="Hawes C."/>
            <person name="Begg G.S."/>
            <person name="Quilliam R.S."/>
            <person name="Squire G.R."/>
            <person name="Poole P.S."/>
            <person name="Young P.W."/>
            <person name="Iannetta P.M."/>
            <person name="James E.K."/>
        </authorList>
    </citation>
    <scope>NUCLEOTIDE SEQUENCE [LARGE SCALE GENOMIC DNA]</scope>
    <source>
        <strain evidence="4 5">JHI1118</strain>
    </source>
</reference>
<dbReference type="InterPro" id="IPR002347">
    <property type="entry name" value="SDR_fam"/>
</dbReference>
<dbReference type="Proteomes" id="UP000483035">
    <property type="component" value="Unassembled WGS sequence"/>
</dbReference>
<dbReference type="SUPFAM" id="SSF51735">
    <property type="entry name" value="NAD(P)-binding Rossmann-fold domains"/>
    <property type="match status" value="1"/>
</dbReference>
<dbReference type="PANTHER" id="PTHR24320:SF272">
    <property type="entry name" value="NAD(P)-BINDING ROSSMANN-FOLD SUPERFAMILY PROTEIN"/>
    <property type="match status" value="1"/>
</dbReference>
<dbReference type="Gene3D" id="3.40.50.720">
    <property type="entry name" value="NAD(P)-binding Rossmann-like Domain"/>
    <property type="match status" value="1"/>
</dbReference>
<evidence type="ECO:0000313" key="5">
    <source>
        <dbReference type="Proteomes" id="UP000483035"/>
    </source>
</evidence>
<proteinExistence type="inferred from homology"/>
<dbReference type="PANTHER" id="PTHR24320">
    <property type="entry name" value="RETINOL DEHYDROGENASE"/>
    <property type="match status" value="1"/>
</dbReference>
<dbReference type="Pfam" id="PF00106">
    <property type="entry name" value="adh_short"/>
    <property type="match status" value="1"/>
</dbReference>
<evidence type="ECO:0000256" key="1">
    <source>
        <dbReference type="ARBA" id="ARBA00006484"/>
    </source>
</evidence>
<dbReference type="GO" id="GO:0016491">
    <property type="term" value="F:oxidoreductase activity"/>
    <property type="evidence" value="ECO:0007669"/>
    <property type="project" value="UniProtKB-KW"/>
</dbReference>
<keyword evidence="2" id="KW-0560">Oxidoreductase</keyword>
<dbReference type="EMBL" id="WUEY01000011">
    <property type="protein sequence ID" value="NEI72225.1"/>
    <property type="molecule type" value="Genomic_DNA"/>
</dbReference>
<evidence type="ECO:0000256" key="3">
    <source>
        <dbReference type="ARBA" id="ARBA00071493"/>
    </source>
</evidence>
<accession>A0A6L9U8G3</accession>
<dbReference type="RefSeq" id="WP_163989326.1">
    <property type="nucleotide sequence ID" value="NZ_WUEY01000011.1"/>
</dbReference>
<name>A0A6L9U8G3_9HYPH</name>
<evidence type="ECO:0000256" key="2">
    <source>
        <dbReference type="ARBA" id="ARBA00023002"/>
    </source>
</evidence>
<dbReference type="FunFam" id="3.40.50.720:FF:000594">
    <property type="entry name" value="Short-chain oxidoreductase"/>
    <property type="match status" value="1"/>
</dbReference>
<comment type="similarity">
    <text evidence="1">Belongs to the short-chain dehydrogenases/reductases (SDR) family.</text>
</comment>
<gene>
    <name evidence="4" type="ORF">GR212_21815</name>
</gene>
<organism evidence="4 5">
    <name type="scientific">Rhizobium lusitanum</name>
    <dbReference type="NCBI Taxonomy" id="293958"/>
    <lineage>
        <taxon>Bacteria</taxon>
        <taxon>Pseudomonadati</taxon>
        <taxon>Pseudomonadota</taxon>
        <taxon>Alphaproteobacteria</taxon>
        <taxon>Hyphomicrobiales</taxon>
        <taxon>Rhizobiaceae</taxon>
        <taxon>Rhizobium/Agrobacterium group</taxon>
        <taxon>Rhizobium</taxon>
    </lineage>
</organism>